<organism evidence="9 10">
    <name type="scientific">Pedobacter boryungensis</name>
    <dbReference type="NCBI Taxonomy" id="869962"/>
    <lineage>
        <taxon>Bacteria</taxon>
        <taxon>Pseudomonadati</taxon>
        <taxon>Bacteroidota</taxon>
        <taxon>Sphingobacteriia</taxon>
        <taxon>Sphingobacteriales</taxon>
        <taxon>Sphingobacteriaceae</taxon>
        <taxon>Pedobacter</taxon>
    </lineage>
</organism>
<accession>A0ABX2DE82</accession>
<keyword evidence="3" id="KW-1003">Cell membrane</keyword>
<feature type="transmembrane region" description="Helical" evidence="7">
    <location>
        <begin position="12"/>
        <end position="34"/>
    </location>
</feature>
<feature type="transmembrane region" description="Helical" evidence="7">
    <location>
        <begin position="125"/>
        <end position="144"/>
    </location>
</feature>
<keyword evidence="10" id="KW-1185">Reference proteome</keyword>
<evidence type="ECO:0000313" key="9">
    <source>
        <dbReference type="EMBL" id="NQX32399.1"/>
    </source>
</evidence>
<evidence type="ECO:0000256" key="1">
    <source>
        <dbReference type="ARBA" id="ARBA00004651"/>
    </source>
</evidence>
<feature type="transmembrane region" description="Helical" evidence="7">
    <location>
        <begin position="84"/>
        <end position="105"/>
    </location>
</feature>
<comment type="subcellular location">
    <subcellularLocation>
        <location evidence="1">Cell membrane</location>
        <topology evidence="1">Multi-pass membrane protein</topology>
    </subcellularLocation>
</comment>
<proteinExistence type="inferred from homology"/>
<dbReference type="PANTHER" id="PTHR40074:SF2">
    <property type="entry name" value="O-ACETYLTRANSFERASE WECH"/>
    <property type="match status" value="1"/>
</dbReference>
<keyword evidence="9" id="KW-0012">Acyltransferase</keyword>
<evidence type="ECO:0000256" key="4">
    <source>
        <dbReference type="ARBA" id="ARBA00022692"/>
    </source>
</evidence>
<dbReference type="EMBL" id="JABMKV010000002">
    <property type="protein sequence ID" value="NQX32399.1"/>
    <property type="molecule type" value="Genomic_DNA"/>
</dbReference>
<dbReference type="InterPro" id="IPR002656">
    <property type="entry name" value="Acyl_transf_3_dom"/>
</dbReference>
<dbReference type="GO" id="GO:0016746">
    <property type="term" value="F:acyltransferase activity"/>
    <property type="evidence" value="ECO:0007669"/>
    <property type="project" value="UniProtKB-KW"/>
</dbReference>
<name>A0ABX2DE82_9SPHI</name>
<feature type="transmembrane region" description="Helical" evidence="7">
    <location>
        <begin position="311"/>
        <end position="331"/>
    </location>
</feature>
<feature type="transmembrane region" description="Helical" evidence="7">
    <location>
        <begin position="54"/>
        <end position="72"/>
    </location>
</feature>
<dbReference type="PANTHER" id="PTHR40074">
    <property type="entry name" value="O-ACETYLTRANSFERASE WECH"/>
    <property type="match status" value="1"/>
</dbReference>
<sequence length="342" mass="39417">MSDFKHKEDTSWLDNLRVFATISVILLHVAAPFVTKFGKISMSNWWWANTYDGLVRFCVPVFVMLTGALLLPRAHTLKAYLKNRLVRIIIPFAFWTVIYICHAIYEKPSNYNLTFIIDKLINGAAYHLWYIYMIIGIYLIIPIISTWVRKASEKEILYFLALWLISILATQPIISNYTPDFNLKYFSGFIGYLVLGHYLSRIDLTKVKQIKLISFCIFLVGALITIIGTYFLSSQKGKFIVDLYTYFSLNVVVAAIGIFLFFKQFTLKNKHIIKFRNFINRNSFGIYFAHILVLFYLNKVGINGSILTPKFGVLITTGICLFCSCVIIHFLKKIPFGHKLAG</sequence>
<reference evidence="9 10" key="1">
    <citation type="submission" date="2020-05" db="EMBL/GenBank/DDBJ databases">
        <title>Description of Pedobacter foliorum sp. nov.</title>
        <authorList>
            <person name="Qi S."/>
            <person name="Carlier A."/>
            <person name="Cnockaert M."/>
            <person name="Vandamme P."/>
        </authorList>
    </citation>
    <scope>NUCLEOTIDE SEQUENCE [LARGE SCALE GENOMIC DNA]</scope>
    <source>
        <strain evidence="9 10">LMG 31300</strain>
    </source>
</reference>
<evidence type="ECO:0000256" key="2">
    <source>
        <dbReference type="ARBA" id="ARBA00007400"/>
    </source>
</evidence>
<keyword evidence="6 7" id="KW-0472">Membrane</keyword>
<feature type="transmembrane region" description="Helical" evidence="7">
    <location>
        <begin position="183"/>
        <end position="200"/>
    </location>
</feature>
<feature type="transmembrane region" description="Helical" evidence="7">
    <location>
        <begin position="212"/>
        <end position="231"/>
    </location>
</feature>
<evidence type="ECO:0000256" key="5">
    <source>
        <dbReference type="ARBA" id="ARBA00022989"/>
    </source>
</evidence>
<evidence type="ECO:0000256" key="3">
    <source>
        <dbReference type="ARBA" id="ARBA00022475"/>
    </source>
</evidence>
<feature type="transmembrane region" description="Helical" evidence="7">
    <location>
        <begin position="156"/>
        <end position="177"/>
    </location>
</feature>
<dbReference type="Pfam" id="PF01757">
    <property type="entry name" value="Acyl_transf_3"/>
    <property type="match status" value="1"/>
</dbReference>
<comment type="caution">
    <text evidence="9">The sequence shown here is derived from an EMBL/GenBank/DDBJ whole genome shotgun (WGS) entry which is preliminary data.</text>
</comment>
<keyword evidence="5 7" id="KW-1133">Transmembrane helix</keyword>
<comment type="similarity">
    <text evidence="2">Belongs to the acyltransferase 3 family.</text>
</comment>
<evidence type="ECO:0000313" key="10">
    <source>
        <dbReference type="Proteomes" id="UP000762110"/>
    </source>
</evidence>
<feature type="transmembrane region" description="Helical" evidence="7">
    <location>
        <begin position="243"/>
        <end position="262"/>
    </location>
</feature>
<gene>
    <name evidence="9" type="ORF">HQN85_11725</name>
</gene>
<keyword evidence="9" id="KW-0808">Transferase</keyword>
<evidence type="ECO:0000256" key="7">
    <source>
        <dbReference type="SAM" id="Phobius"/>
    </source>
</evidence>
<dbReference type="Proteomes" id="UP000762110">
    <property type="component" value="Unassembled WGS sequence"/>
</dbReference>
<dbReference type="RefSeq" id="WP_173272343.1">
    <property type="nucleotide sequence ID" value="NZ_JABMKV010000002.1"/>
</dbReference>
<evidence type="ECO:0000256" key="6">
    <source>
        <dbReference type="ARBA" id="ARBA00023136"/>
    </source>
</evidence>
<feature type="domain" description="Acyltransferase 3" evidence="8">
    <location>
        <begin position="11"/>
        <end position="325"/>
    </location>
</feature>
<feature type="transmembrane region" description="Helical" evidence="7">
    <location>
        <begin position="283"/>
        <end position="299"/>
    </location>
</feature>
<protein>
    <submittedName>
        <fullName evidence="9">Acyltransferase family protein</fullName>
    </submittedName>
</protein>
<keyword evidence="4 7" id="KW-0812">Transmembrane</keyword>
<evidence type="ECO:0000259" key="8">
    <source>
        <dbReference type="Pfam" id="PF01757"/>
    </source>
</evidence>